<evidence type="ECO:0000256" key="2">
    <source>
        <dbReference type="ARBA" id="ARBA00006617"/>
    </source>
</evidence>
<dbReference type="GO" id="GO:0005741">
    <property type="term" value="C:mitochondrial outer membrane"/>
    <property type="evidence" value="ECO:0007669"/>
    <property type="project" value="UniProtKB-SubCell"/>
</dbReference>
<dbReference type="FunFam" id="3.40.50.720:FF:000366">
    <property type="entry name" value="Protein FMP52, mitochondrial"/>
    <property type="match status" value="1"/>
</dbReference>
<comment type="caution">
    <text evidence="7">The sequence shown here is derived from an EMBL/GenBank/DDBJ whole genome shotgun (WGS) entry which is preliminary data.</text>
</comment>
<evidence type="ECO:0000256" key="1">
    <source>
        <dbReference type="ARBA" id="ARBA00004450"/>
    </source>
</evidence>
<dbReference type="Proteomes" id="UP001161757">
    <property type="component" value="Unassembled WGS sequence"/>
</dbReference>
<dbReference type="Gene3D" id="3.40.50.720">
    <property type="entry name" value="NAD(P)-binding Rossmann-like Domain"/>
    <property type="match status" value="1"/>
</dbReference>
<proteinExistence type="inferred from homology"/>
<dbReference type="AlphaFoldDB" id="A0AAN6ETU1"/>
<keyword evidence="4" id="KW-0809">Transit peptide</keyword>
<evidence type="ECO:0000256" key="4">
    <source>
        <dbReference type="ARBA" id="ARBA00022946"/>
    </source>
</evidence>
<gene>
    <name evidence="7" type="primary">FMP52</name>
    <name evidence="7" type="ORF">HRR80_004852</name>
</gene>
<dbReference type="SUPFAM" id="SSF51735">
    <property type="entry name" value="NAD(P)-binding Rossmann-fold domains"/>
    <property type="match status" value="1"/>
</dbReference>
<dbReference type="PANTHER" id="PTHR14097">
    <property type="entry name" value="OXIDOREDUCTASE HTATIP2"/>
    <property type="match status" value="1"/>
</dbReference>
<evidence type="ECO:0000256" key="5">
    <source>
        <dbReference type="ARBA" id="ARBA00023128"/>
    </source>
</evidence>
<comment type="subcellular location">
    <subcellularLocation>
        <location evidence="1">Mitochondrion outer membrane</location>
        <topology evidence="1">Peripheral membrane protein</topology>
    </subcellularLocation>
</comment>
<reference evidence="7" key="1">
    <citation type="submission" date="2023-01" db="EMBL/GenBank/DDBJ databases">
        <title>Exophiala dermititidis isolated from Cystic Fibrosis Patient.</title>
        <authorList>
            <person name="Kurbessoian T."/>
            <person name="Crocker A."/>
            <person name="Murante D."/>
            <person name="Hogan D.A."/>
            <person name="Stajich J.E."/>
        </authorList>
    </citation>
    <scope>NUCLEOTIDE SEQUENCE</scope>
    <source>
        <strain evidence="7">Ex8</strain>
    </source>
</reference>
<keyword evidence="3" id="KW-1000">Mitochondrion outer membrane</keyword>
<evidence type="ECO:0000313" key="8">
    <source>
        <dbReference type="Proteomes" id="UP001161757"/>
    </source>
</evidence>
<evidence type="ECO:0000313" key="7">
    <source>
        <dbReference type="EMBL" id="KAJ8991520.1"/>
    </source>
</evidence>
<name>A0AAN6ETU1_EXODE</name>
<sequence>MASALVLGCTGLVGSHILSTLRSGAPAYFSNIDIIARRPPPPAPESSIPVKEFVDKDTNKWAPHISSLSPPPSVLFSALATTRAAAGGFENQYKLEHDLNIELAKAAKEAGTKTYVLISAGGANPNAFFAYPKMKGEIEEHIKELGFEHTIILRPGLIVGKREESRLVEGIFRTIATGLGHIHSSLKNTWAQDADVIAKAAVSAAIKAEKGEVKDKVWIIGQKDIIRLGLHEWKSS</sequence>
<evidence type="ECO:0000256" key="6">
    <source>
        <dbReference type="ARBA" id="ARBA00023136"/>
    </source>
</evidence>
<evidence type="ECO:0000256" key="3">
    <source>
        <dbReference type="ARBA" id="ARBA00022787"/>
    </source>
</evidence>
<keyword evidence="6" id="KW-0472">Membrane</keyword>
<dbReference type="GO" id="GO:0051170">
    <property type="term" value="P:import into nucleus"/>
    <property type="evidence" value="ECO:0007669"/>
    <property type="project" value="TreeGrafter"/>
</dbReference>
<protein>
    <submittedName>
        <fullName evidence="7">Protein fmp52, mitochondrial</fullName>
    </submittedName>
</protein>
<organism evidence="7 8">
    <name type="scientific">Exophiala dermatitidis</name>
    <name type="common">Black yeast-like fungus</name>
    <name type="synonym">Wangiella dermatitidis</name>
    <dbReference type="NCBI Taxonomy" id="5970"/>
    <lineage>
        <taxon>Eukaryota</taxon>
        <taxon>Fungi</taxon>
        <taxon>Dikarya</taxon>
        <taxon>Ascomycota</taxon>
        <taxon>Pezizomycotina</taxon>
        <taxon>Eurotiomycetes</taxon>
        <taxon>Chaetothyriomycetidae</taxon>
        <taxon>Chaetothyriales</taxon>
        <taxon>Herpotrichiellaceae</taxon>
        <taxon>Exophiala</taxon>
    </lineage>
</organism>
<dbReference type="PANTHER" id="PTHR14097:SF7">
    <property type="entry name" value="OXIDOREDUCTASE HTATIP2"/>
    <property type="match status" value="1"/>
</dbReference>
<dbReference type="EMBL" id="JAJGCB010000008">
    <property type="protein sequence ID" value="KAJ8991520.1"/>
    <property type="molecule type" value="Genomic_DNA"/>
</dbReference>
<comment type="similarity">
    <text evidence="2">Belongs to the FMP52 family.</text>
</comment>
<accession>A0AAN6ETU1</accession>
<keyword evidence="5" id="KW-0496">Mitochondrion</keyword>
<dbReference type="InterPro" id="IPR036291">
    <property type="entry name" value="NAD(P)-bd_dom_sf"/>
</dbReference>